<keyword evidence="2" id="KW-0472">Membrane</keyword>
<keyword evidence="5" id="KW-1185">Reference proteome</keyword>
<sequence>MSTEIIDPNDHPKVFISYSWDSLKHKKSVKDLADSLRKHGIDCEIDLHEQSPSDGWPRWMQNQVKKAKFVLIVCTDKYYKRFEGTEEPGKGKGATWEGAIITQELYDTQGKNTKFIPVIFSDRDSHYIPTILRPATFYVLEPSEEYSLETDEKYVKLYRRLTSQPENEKRPLGPLVILKPLEPKENLSETRKDIPEININTKSQFDAFLAYNIQDKEIVYKIAEKLKEKQSDLKLCLDLDKEKTITGEHISDKKILQAIKESRCVVLFVVGNRQEKLQGNVDFIKLIEKVLLKRNIYFIFVLLPNVKELPDDYDHCITSREIPQINFREIDEPSTIEELFNRIKEPAKQKYSEKFKEYLYNDGKISDMELKRLEKLQKILGLTDNEVFEIKNKESKIIEEHKEKLDEYKQAVKNYLDKEYPLSQEIKNDLKILQEDLNLKDEDVSKLENEAHEEYQKRREENVSNVEKEGNPPHQFSFIKKKWFIAIAAALPTLAIIVLLLINNAPKPTSTAIHVIADVTTSPPVHIPKSNVPTNSVSDPVINIPTSTPDPIRTNIPNSKISNTGTDVHNNK</sequence>
<feature type="transmembrane region" description="Helical" evidence="2">
    <location>
        <begin position="483"/>
        <end position="502"/>
    </location>
</feature>
<feature type="region of interest" description="Disordered" evidence="1">
    <location>
        <begin position="530"/>
        <end position="572"/>
    </location>
</feature>
<organism evidence="4 5">
    <name type="scientific">Nostoc minutum NIES-26</name>
    <dbReference type="NCBI Taxonomy" id="1844469"/>
    <lineage>
        <taxon>Bacteria</taxon>
        <taxon>Bacillati</taxon>
        <taxon>Cyanobacteriota</taxon>
        <taxon>Cyanophyceae</taxon>
        <taxon>Nostocales</taxon>
        <taxon>Nostocaceae</taxon>
        <taxon>Nostoc</taxon>
    </lineage>
</organism>
<dbReference type="AlphaFoldDB" id="A0A367QG01"/>
<accession>A0A367QG01</accession>
<comment type="caution">
    <text evidence="4">The sequence shown here is derived from an EMBL/GenBank/DDBJ whole genome shotgun (WGS) entry which is preliminary data.</text>
</comment>
<evidence type="ECO:0000313" key="4">
    <source>
        <dbReference type="EMBL" id="RCJ22223.1"/>
    </source>
</evidence>
<dbReference type="GO" id="GO:0007165">
    <property type="term" value="P:signal transduction"/>
    <property type="evidence" value="ECO:0007669"/>
    <property type="project" value="InterPro"/>
</dbReference>
<protein>
    <recommendedName>
        <fullName evidence="3">SEFIR domain-containing protein</fullName>
    </recommendedName>
</protein>
<dbReference type="EMBL" id="LXQD01000327">
    <property type="protein sequence ID" value="RCJ22223.1"/>
    <property type="molecule type" value="Genomic_DNA"/>
</dbReference>
<dbReference type="SUPFAM" id="SSF52200">
    <property type="entry name" value="Toll/Interleukin receptor TIR domain"/>
    <property type="match status" value="2"/>
</dbReference>
<dbReference type="InterPro" id="IPR035897">
    <property type="entry name" value="Toll_tir_struct_dom_sf"/>
</dbReference>
<dbReference type="InterPro" id="IPR000157">
    <property type="entry name" value="TIR_dom"/>
</dbReference>
<dbReference type="Gene3D" id="3.40.50.10140">
    <property type="entry name" value="Toll/interleukin-1 receptor homology (TIR) domain"/>
    <property type="match status" value="2"/>
</dbReference>
<feature type="domain" description="SEFIR" evidence="3">
    <location>
        <begin position="11"/>
        <end position="149"/>
    </location>
</feature>
<dbReference type="Pfam" id="PF08357">
    <property type="entry name" value="SEFIR"/>
    <property type="match status" value="1"/>
</dbReference>
<feature type="region of interest" description="Disordered" evidence="1">
    <location>
        <begin position="449"/>
        <end position="471"/>
    </location>
</feature>
<dbReference type="InterPro" id="IPR013568">
    <property type="entry name" value="SEFIR_dom"/>
</dbReference>
<proteinExistence type="predicted"/>
<name>A0A367QG01_9NOSO</name>
<evidence type="ECO:0000313" key="5">
    <source>
        <dbReference type="Proteomes" id="UP000252107"/>
    </source>
</evidence>
<evidence type="ECO:0000256" key="1">
    <source>
        <dbReference type="SAM" id="MobiDB-lite"/>
    </source>
</evidence>
<feature type="compositionally biased region" description="Polar residues" evidence="1">
    <location>
        <begin position="531"/>
        <end position="572"/>
    </location>
</feature>
<evidence type="ECO:0000256" key="2">
    <source>
        <dbReference type="SAM" id="Phobius"/>
    </source>
</evidence>
<evidence type="ECO:0000259" key="3">
    <source>
        <dbReference type="PROSITE" id="PS51534"/>
    </source>
</evidence>
<gene>
    <name evidence="4" type="ORF">A6770_29995</name>
</gene>
<dbReference type="Proteomes" id="UP000252107">
    <property type="component" value="Unassembled WGS sequence"/>
</dbReference>
<dbReference type="PROSITE" id="PS51534">
    <property type="entry name" value="SEFIR"/>
    <property type="match status" value="1"/>
</dbReference>
<reference evidence="4" key="1">
    <citation type="submission" date="2016-04" db="EMBL/GenBank/DDBJ databases">
        <authorList>
            <person name="Tabuchi Yagui T.R."/>
        </authorList>
    </citation>
    <scope>NUCLEOTIDE SEQUENCE [LARGE SCALE GENOMIC DNA]</scope>
    <source>
        <strain evidence="4">NIES-26</strain>
    </source>
</reference>
<keyword evidence="2" id="KW-1133">Transmembrane helix</keyword>
<dbReference type="Pfam" id="PF13676">
    <property type="entry name" value="TIR_2"/>
    <property type="match status" value="1"/>
</dbReference>
<keyword evidence="2" id="KW-0812">Transmembrane</keyword>